<dbReference type="EMBL" id="JAAGPU010000001">
    <property type="protein sequence ID" value="NEU03380.1"/>
    <property type="molecule type" value="Genomic_DNA"/>
</dbReference>
<evidence type="ECO:0000256" key="5">
    <source>
        <dbReference type="ARBA" id="ARBA00022692"/>
    </source>
</evidence>
<keyword evidence="10 14" id="KW-0482">Metalloprotease</keyword>
<comment type="caution">
    <text evidence="14">The sequence shown here is derived from an EMBL/GenBank/DDBJ whole genome shotgun (WGS) entry which is preliminary data.</text>
</comment>
<dbReference type="GO" id="GO:0046872">
    <property type="term" value="F:metal ion binding"/>
    <property type="evidence" value="ECO:0007669"/>
    <property type="project" value="UniProtKB-KW"/>
</dbReference>
<feature type="transmembrane region" description="Helical" evidence="12">
    <location>
        <begin position="171"/>
        <end position="187"/>
    </location>
</feature>
<keyword evidence="4 14" id="KW-0645">Protease</keyword>
<dbReference type="GO" id="GO:0008237">
    <property type="term" value="F:metallopeptidase activity"/>
    <property type="evidence" value="ECO:0007669"/>
    <property type="project" value="UniProtKB-KW"/>
</dbReference>
<evidence type="ECO:0000256" key="12">
    <source>
        <dbReference type="SAM" id="Phobius"/>
    </source>
</evidence>
<dbReference type="InterPro" id="IPR008915">
    <property type="entry name" value="Peptidase_M50"/>
</dbReference>
<sequence length="280" mass="32390">MIKFNKYLIPYLIFLIILGLNKNLFMGFSIVIIHEFCHYFMARTLGFKGFCIELLPVGASIKLKDLDEASIKEDILISISGPIGNFILALISLSLYVVYGNMIIKKFLDYNLALGMFNLLPLFPLDGGRVLKDVLRVKFLYKKANEIALNISMFCAYIILILGIISLPCDVSNINIVLIAIFILIITKKEKERIVYVIMGYTIKKREKLLKRGYIENKSISVYYKLNLIQLLDFIDKNHYHIFTVLDDNMEVLKTIYEEEIIEFLKNDGNITLEELIKKY</sequence>
<keyword evidence="8" id="KW-0862">Zinc</keyword>
<evidence type="ECO:0000256" key="6">
    <source>
        <dbReference type="ARBA" id="ARBA00022723"/>
    </source>
</evidence>
<reference evidence="14 15" key="1">
    <citation type="submission" date="2020-02" db="EMBL/GenBank/DDBJ databases">
        <title>Genome assembly of a novel Clostridium senegalense strain.</title>
        <authorList>
            <person name="Gupta T.B."/>
            <person name="Jauregui R."/>
            <person name="Maclean P."/>
            <person name="Nawarathana A."/>
            <person name="Brightwell G."/>
        </authorList>
    </citation>
    <scope>NUCLEOTIDE SEQUENCE [LARGE SCALE GENOMIC DNA]</scope>
    <source>
        <strain evidence="14 15">AGRFS4</strain>
    </source>
</reference>
<feature type="transmembrane region" description="Helical" evidence="12">
    <location>
        <begin position="147"/>
        <end position="165"/>
    </location>
</feature>
<evidence type="ECO:0000256" key="2">
    <source>
        <dbReference type="ARBA" id="ARBA00004141"/>
    </source>
</evidence>
<dbReference type="AlphaFoldDB" id="A0A6M0GY19"/>
<keyword evidence="9 12" id="KW-1133">Transmembrane helix</keyword>
<feature type="domain" description="Peptidase M50" evidence="13">
    <location>
        <begin position="110"/>
        <end position="157"/>
    </location>
</feature>
<evidence type="ECO:0000256" key="9">
    <source>
        <dbReference type="ARBA" id="ARBA00022989"/>
    </source>
</evidence>
<gene>
    <name evidence="14" type="ORF">G3M99_00640</name>
</gene>
<comment type="subcellular location">
    <subcellularLocation>
        <location evidence="2">Membrane</location>
        <topology evidence="2">Multi-pass membrane protein</topology>
    </subcellularLocation>
</comment>
<comment type="similarity">
    <text evidence="3">Belongs to the peptidase M50B family.</text>
</comment>
<evidence type="ECO:0000313" key="14">
    <source>
        <dbReference type="EMBL" id="NEU03380.1"/>
    </source>
</evidence>
<keyword evidence="6" id="KW-0479">Metal-binding</keyword>
<protein>
    <submittedName>
        <fullName evidence="14">Metalloprotease</fullName>
    </submittedName>
</protein>
<dbReference type="GO" id="GO:0006508">
    <property type="term" value="P:proteolysis"/>
    <property type="evidence" value="ECO:0007669"/>
    <property type="project" value="UniProtKB-KW"/>
</dbReference>
<evidence type="ECO:0000256" key="3">
    <source>
        <dbReference type="ARBA" id="ARBA00007931"/>
    </source>
</evidence>
<accession>A0A6M0GY19</accession>
<evidence type="ECO:0000256" key="11">
    <source>
        <dbReference type="ARBA" id="ARBA00023136"/>
    </source>
</evidence>
<evidence type="ECO:0000256" key="4">
    <source>
        <dbReference type="ARBA" id="ARBA00022670"/>
    </source>
</evidence>
<proteinExistence type="inferred from homology"/>
<dbReference type="PANTHER" id="PTHR39188">
    <property type="entry name" value="MEMBRANE-ASSOCIATED ZINC METALLOPROTEASE M50B"/>
    <property type="match status" value="1"/>
</dbReference>
<evidence type="ECO:0000256" key="8">
    <source>
        <dbReference type="ARBA" id="ARBA00022833"/>
    </source>
</evidence>
<keyword evidence="11 12" id="KW-0472">Membrane</keyword>
<keyword evidence="7" id="KW-0378">Hydrolase</keyword>
<dbReference type="CDD" id="cd06161">
    <property type="entry name" value="S2P-M50_SpoIVFB"/>
    <property type="match status" value="1"/>
</dbReference>
<dbReference type="Proteomes" id="UP000481872">
    <property type="component" value="Unassembled WGS sequence"/>
</dbReference>
<evidence type="ECO:0000256" key="7">
    <source>
        <dbReference type="ARBA" id="ARBA00022801"/>
    </source>
</evidence>
<dbReference type="PANTHER" id="PTHR39188:SF3">
    <property type="entry name" value="STAGE IV SPORULATION PROTEIN FB"/>
    <property type="match status" value="1"/>
</dbReference>
<comment type="cofactor">
    <cofactor evidence="1">
        <name>Zn(2+)</name>
        <dbReference type="ChEBI" id="CHEBI:29105"/>
    </cofactor>
</comment>
<feature type="transmembrane region" description="Helical" evidence="12">
    <location>
        <begin position="12"/>
        <end position="33"/>
    </location>
</feature>
<keyword evidence="15" id="KW-1185">Reference proteome</keyword>
<feature type="transmembrane region" description="Helical" evidence="12">
    <location>
        <begin position="75"/>
        <end position="98"/>
    </location>
</feature>
<dbReference type="GO" id="GO:0016020">
    <property type="term" value="C:membrane"/>
    <property type="evidence" value="ECO:0007669"/>
    <property type="project" value="UniProtKB-SubCell"/>
</dbReference>
<organism evidence="14 15">
    <name type="scientific">Clostridium senegalense</name>
    <dbReference type="NCBI Taxonomy" id="1465809"/>
    <lineage>
        <taxon>Bacteria</taxon>
        <taxon>Bacillati</taxon>
        <taxon>Bacillota</taxon>
        <taxon>Clostridia</taxon>
        <taxon>Eubacteriales</taxon>
        <taxon>Clostridiaceae</taxon>
        <taxon>Clostridium</taxon>
    </lineage>
</organism>
<evidence type="ECO:0000259" key="13">
    <source>
        <dbReference type="Pfam" id="PF02163"/>
    </source>
</evidence>
<dbReference type="RefSeq" id="WP_061995001.1">
    <property type="nucleotide sequence ID" value="NZ_JAAGPU010000001.1"/>
</dbReference>
<dbReference type="Pfam" id="PF02163">
    <property type="entry name" value="Peptidase_M50"/>
    <property type="match status" value="2"/>
</dbReference>
<name>A0A6M0GY19_9CLOT</name>
<feature type="domain" description="Peptidase M50" evidence="13">
    <location>
        <begin position="29"/>
        <end position="98"/>
    </location>
</feature>
<keyword evidence="5 12" id="KW-0812">Transmembrane</keyword>
<evidence type="ECO:0000256" key="10">
    <source>
        <dbReference type="ARBA" id="ARBA00023049"/>
    </source>
</evidence>
<evidence type="ECO:0000256" key="1">
    <source>
        <dbReference type="ARBA" id="ARBA00001947"/>
    </source>
</evidence>
<evidence type="ECO:0000313" key="15">
    <source>
        <dbReference type="Proteomes" id="UP000481872"/>
    </source>
</evidence>